<feature type="region of interest" description="Disordered" evidence="1">
    <location>
        <begin position="1"/>
        <end position="20"/>
    </location>
</feature>
<evidence type="ECO:0000313" key="2">
    <source>
        <dbReference type="EMBL" id="KKM32798.1"/>
    </source>
</evidence>
<name>A0A0F9LLT3_9ZZZZ</name>
<protein>
    <submittedName>
        <fullName evidence="2">Uncharacterized protein</fullName>
    </submittedName>
</protein>
<gene>
    <name evidence="2" type="ORF">LCGC14_1565680</name>
</gene>
<organism evidence="2">
    <name type="scientific">marine sediment metagenome</name>
    <dbReference type="NCBI Taxonomy" id="412755"/>
    <lineage>
        <taxon>unclassified sequences</taxon>
        <taxon>metagenomes</taxon>
        <taxon>ecological metagenomes</taxon>
    </lineage>
</organism>
<accession>A0A0F9LLT3</accession>
<comment type="caution">
    <text evidence="2">The sequence shown here is derived from an EMBL/GenBank/DDBJ whole genome shotgun (WGS) entry which is preliminary data.</text>
</comment>
<dbReference type="AlphaFoldDB" id="A0A0F9LLT3"/>
<feature type="compositionally biased region" description="Basic residues" evidence="1">
    <location>
        <begin position="1"/>
        <end position="19"/>
    </location>
</feature>
<dbReference type="EMBL" id="LAZR01012146">
    <property type="protein sequence ID" value="KKM32798.1"/>
    <property type="molecule type" value="Genomic_DNA"/>
</dbReference>
<proteinExistence type="predicted"/>
<sequence>MARKRTERLTKRQKKIKEKRQREEIERKKLLAEKITINERAEAEYLKLEKRFKDTFKKIEHYTSAIRGDYLDSEQKKKLLEY</sequence>
<evidence type="ECO:0000256" key="1">
    <source>
        <dbReference type="SAM" id="MobiDB-lite"/>
    </source>
</evidence>
<reference evidence="2" key="1">
    <citation type="journal article" date="2015" name="Nature">
        <title>Complex archaea that bridge the gap between prokaryotes and eukaryotes.</title>
        <authorList>
            <person name="Spang A."/>
            <person name="Saw J.H."/>
            <person name="Jorgensen S.L."/>
            <person name="Zaremba-Niedzwiedzka K."/>
            <person name="Martijn J."/>
            <person name="Lind A.E."/>
            <person name="van Eijk R."/>
            <person name="Schleper C."/>
            <person name="Guy L."/>
            <person name="Ettema T.J."/>
        </authorList>
    </citation>
    <scope>NUCLEOTIDE SEQUENCE</scope>
</reference>